<dbReference type="AlphaFoldDB" id="A0A4D6MJ84"/>
<keyword evidence="3" id="KW-0808">Transferase</keyword>
<feature type="compositionally biased region" description="Low complexity" evidence="9">
    <location>
        <begin position="287"/>
        <end position="297"/>
    </location>
</feature>
<dbReference type="CDD" id="cd16667">
    <property type="entry name" value="RING-H2_RNF126-like"/>
    <property type="match status" value="1"/>
</dbReference>
<evidence type="ECO:0000313" key="12">
    <source>
        <dbReference type="Proteomes" id="UP000501690"/>
    </source>
</evidence>
<keyword evidence="6" id="KW-0833">Ubl conjugation pathway</keyword>
<keyword evidence="7" id="KW-0862">Zinc</keyword>
<feature type="compositionally biased region" description="Polar residues" evidence="9">
    <location>
        <begin position="334"/>
        <end position="343"/>
    </location>
</feature>
<organism evidence="11 12">
    <name type="scientific">Vigna unguiculata</name>
    <name type="common">Cowpea</name>
    <dbReference type="NCBI Taxonomy" id="3917"/>
    <lineage>
        <taxon>Eukaryota</taxon>
        <taxon>Viridiplantae</taxon>
        <taxon>Streptophyta</taxon>
        <taxon>Embryophyta</taxon>
        <taxon>Tracheophyta</taxon>
        <taxon>Spermatophyta</taxon>
        <taxon>Magnoliopsida</taxon>
        <taxon>eudicotyledons</taxon>
        <taxon>Gunneridae</taxon>
        <taxon>Pentapetalae</taxon>
        <taxon>rosids</taxon>
        <taxon>fabids</taxon>
        <taxon>Fabales</taxon>
        <taxon>Fabaceae</taxon>
        <taxon>Papilionoideae</taxon>
        <taxon>50 kb inversion clade</taxon>
        <taxon>NPAAA clade</taxon>
        <taxon>indigoferoid/millettioid clade</taxon>
        <taxon>Phaseoleae</taxon>
        <taxon>Vigna</taxon>
    </lineage>
</organism>
<name>A0A4D6MJ84_VIGUN</name>
<accession>A0A4D6MJ84</accession>
<dbReference type="GO" id="GO:0005737">
    <property type="term" value="C:cytoplasm"/>
    <property type="evidence" value="ECO:0007669"/>
    <property type="project" value="TreeGrafter"/>
</dbReference>
<dbReference type="SMART" id="SM00184">
    <property type="entry name" value="RING"/>
    <property type="match status" value="1"/>
</dbReference>
<dbReference type="EMBL" id="CP039351">
    <property type="protein sequence ID" value="QCE01546.1"/>
    <property type="molecule type" value="Genomic_DNA"/>
</dbReference>
<dbReference type="PANTHER" id="PTHR15710">
    <property type="entry name" value="E3 UBIQUITIN-PROTEIN LIGASE PRAJA"/>
    <property type="match status" value="1"/>
</dbReference>
<evidence type="ECO:0000256" key="7">
    <source>
        <dbReference type="ARBA" id="ARBA00022833"/>
    </source>
</evidence>
<feature type="domain" description="RING-type" evidence="10">
    <location>
        <begin position="204"/>
        <end position="245"/>
    </location>
</feature>
<dbReference type="GO" id="GO:0016567">
    <property type="term" value="P:protein ubiquitination"/>
    <property type="evidence" value="ECO:0007669"/>
    <property type="project" value="TreeGrafter"/>
</dbReference>
<dbReference type="Pfam" id="PF14369">
    <property type="entry name" value="Zn_ribbon_19"/>
    <property type="match status" value="1"/>
</dbReference>
<dbReference type="InterPro" id="IPR013083">
    <property type="entry name" value="Znf_RING/FYVE/PHD"/>
</dbReference>
<evidence type="ECO:0000256" key="5">
    <source>
        <dbReference type="ARBA" id="ARBA00022771"/>
    </source>
</evidence>
<feature type="compositionally biased region" description="Low complexity" evidence="9">
    <location>
        <begin position="313"/>
        <end position="333"/>
    </location>
</feature>
<keyword evidence="12" id="KW-1185">Reference proteome</keyword>
<dbReference type="Gene3D" id="3.30.40.10">
    <property type="entry name" value="Zinc/RING finger domain, C3HC4 (zinc finger)"/>
    <property type="match status" value="1"/>
</dbReference>
<dbReference type="PANTHER" id="PTHR15710:SF191">
    <property type="entry name" value="RING-TYPE E3 UBIQUITIN TRANSFERASE"/>
    <property type="match status" value="1"/>
</dbReference>
<sequence length="349" mass="38116">MSSGATHWCYACRQPIVLDGGDTLCPYCDGGFIQELDELRGAAPAPQHTYSSSQSGEFHQMPDLFDAIHAFMGQRGSDQRFGLMDAVDNFMRHRMAGRNSNFDVRARSGSFPVPEQQGWGVFSSGPYLIFHGQVPGFTLATGSPRGGPRRVDFGDYFMGPGLEELIEQLTMNDRRGPPPAARSSIDAMPTIRITQAHLRLDSHCPVCKDKFELGTEAREMPCNHIYHSDCIVPWLVQHNSCPVCRVELPPQGQVSSRGARSLGGRNASTSSGGGGGGNDSSSRSRENNNNNNNNNTHNHGRRNPLSFLWPFRSSSSSNNSHYSETGGSSSSTTPDQNNGTSYSGWPFDH</sequence>
<dbReference type="GO" id="GO:0061630">
    <property type="term" value="F:ubiquitin protein ligase activity"/>
    <property type="evidence" value="ECO:0007669"/>
    <property type="project" value="UniProtKB-EC"/>
</dbReference>
<evidence type="ECO:0000256" key="6">
    <source>
        <dbReference type="ARBA" id="ARBA00022786"/>
    </source>
</evidence>
<feature type="region of interest" description="Disordered" evidence="9">
    <location>
        <begin position="251"/>
        <end position="349"/>
    </location>
</feature>
<proteinExistence type="predicted"/>
<dbReference type="EC" id="2.3.2.27" evidence="2"/>
<dbReference type="GO" id="GO:0008270">
    <property type="term" value="F:zinc ion binding"/>
    <property type="evidence" value="ECO:0007669"/>
    <property type="project" value="UniProtKB-KW"/>
</dbReference>
<evidence type="ECO:0000256" key="3">
    <source>
        <dbReference type="ARBA" id="ARBA00022679"/>
    </source>
</evidence>
<dbReference type="PROSITE" id="PS50089">
    <property type="entry name" value="ZF_RING_2"/>
    <property type="match status" value="1"/>
</dbReference>
<evidence type="ECO:0000256" key="8">
    <source>
        <dbReference type="PROSITE-ProRule" id="PRU00175"/>
    </source>
</evidence>
<dbReference type="InterPro" id="IPR039525">
    <property type="entry name" value="RNF126-like_zinc-ribbon"/>
</dbReference>
<evidence type="ECO:0000256" key="9">
    <source>
        <dbReference type="SAM" id="MobiDB-lite"/>
    </source>
</evidence>
<protein>
    <recommendedName>
        <fullName evidence="2">RING-type E3 ubiquitin transferase</fullName>
        <ecNumber evidence="2">2.3.2.27</ecNumber>
    </recommendedName>
</protein>
<evidence type="ECO:0000313" key="11">
    <source>
        <dbReference type="EMBL" id="QCE01546.1"/>
    </source>
</evidence>
<keyword evidence="4" id="KW-0479">Metal-binding</keyword>
<dbReference type="SUPFAM" id="SSF57850">
    <property type="entry name" value="RING/U-box"/>
    <property type="match status" value="1"/>
</dbReference>
<keyword evidence="5 8" id="KW-0863">Zinc-finger</keyword>
<dbReference type="Proteomes" id="UP000501690">
    <property type="component" value="Linkage Group LG7"/>
</dbReference>
<comment type="catalytic activity">
    <reaction evidence="1">
        <text>S-ubiquitinyl-[E2 ubiquitin-conjugating enzyme]-L-cysteine + [acceptor protein]-L-lysine = [E2 ubiquitin-conjugating enzyme]-L-cysteine + N(6)-ubiquitinyl-[acceptor protein]-L-lysine.</text>
        <dbReference type="EC" id="2.3.2.27"/>
    </reaction>
</comment>
<dbReference type="Pfam" id="PF13639">
    <property type="entry name" value="zf-RING_2"/>
    <property type="match status" value="1"/>
</dbReference>
<gene>
    <name evidence="11" type="ORF">DEO72_LG7g2844</name>
</gene>
<dbReference type="InterPro" id="IPR001841">
    <property type="entry name" value="Znf_RING"/>
</dbReference>
<evidence type="ECO:0000259" key="10">
    <source>
        <dbReference type="PROSITE" id="PS50089"/>
    </source>
</evidence>
<evidence type="ECO:0000256" key="2">
    <source>
        <dbReference type="ARBA" id="ARBA00012483"/>
    </source>
</evidence>
<reference evidence="11 12" key="1">
    <citation type="submission" date="2019-04" db="EMBL/GenBank/DDBJ databases">
        <title>An improved genome assembly and genetic linkage map for asparagus bean, Vigna unguiculata ssp. sesquipedialis.</title>
        <authorList>
            <person name="Xia Q."/>
            <person name="Zhang R."/>
            <person name="Dong Y."/>
        </authorList>
    </citation>
    <scope>NUCLEOTIDE SEQUENCE [LARGE SCALE GENOMIC DNA]</scope>
    <source>
        <tissue evidence="11">Leaf</tissue>
    </source>
</reference>
<dbReference type="FunFam" id="3.30.40.10:FF:000022">
    <property type="entry name" value="E3 ubiquitin-protein ligase RING1-like"/>
    <property type="match status" value="1"/>
</dbReference>
<evidence type="ECO:0000256" key="4">
    <source>
        <dbReference type="ARBA" id="ARBA00022723"/>
    </source>
</evidence>
<evidence type="ECO:0000256" key="1">
    <source>
        <dbReference type="ARBA" id="ARBA00000900"/>
    </source>
</evidence>